<feature type="transmembrane region" description="Helical" evidence="1">
    <location>
        <begin position="232"/>
        <end position="258"/>
    </location>
</feature>
<keyword evidence="1" id="KW-0472">Membrane</keyword>
<dbReference type="Proteomes" id="UP000582974">
    <property type="component" value="Unassembled WGS sequence"/>
</dbReference>
<evidence type="ECO:0008006" key="4">
    <source>
        <dbReference type="Google" id="ProtNLM"/>
    </source>
</evidence>
<dbReference type="RefSeq" id="WP_180892115.1">
    <property type="nucleotide sequence ID" value="NZ_JACCKD010000002.1"/>
</dbReference>
<reference evidence="2 3" key="1">
    <citation type="submission" date="2020-07" db="EMBL/GenBank/DDBJ databases">
        <title>Genome of Haloechinothrix sp.</title>
        <authorList>
            <person name="Tang S.-K."/>
            <person name="Yang L."/>
            <person name="Zhu W.-Y."/>
        </authorList>
    </citation>
    <scope>NUCLEOTIDE SEQUENCE [LARGE SCALE GENOMIC DNA]</scope>
    <source>
        <strain evidence="2 3">YIM 98757</strain>
    </source>
</reference>
<feature type="transmembrane region" description="Helical" evidence="1">
    <location>
        <begin position="21"/>
        <end position="41"/>
    </location>
</feature>
<sequence length="313" mass="33418">MTTTPQPERTRDVRTASPWRVVLYSALAGVVLAVLWSPYLVDHVIAGGIANPVLGGDIREITITGSGMAIAFAFITGMAGMFTACNVAVFSALAPMTAQRSTARGGVAILLRPVASLLSGAVLVAGLYGAIAVYFSSGMPQLSDARIGDPETGIPVRLVQAGIVFGVIGVIMLWRGLAYAGIAPNPLAGVFARHSWAEMFFLGGLIGAFLIGRPYPPFRNLFDYAASSNDPLLGFVTFALQSVGNVIGVAVIFVVVVLVTRGRFQRWLVSRPGRPERFAAAAFVVVGTFFVFYWAVKLGYRAGVMWWPTMPYH</sequence>
<evidence type="ECO:0000256" key="1">
    <source>
        <dbReference type="SAM" id="Phobius"/>
    </source>
</evidence>
<feature type="transmembrane region" description="Helical" evidence="1">
    <location>
        <begin position="278"/>
        <end position="296"/>
    </location>
</feature>
<accession>A0A837ZXE5</accession>
<feature type="transmembrane region" description="Helical" evidence="1">
    <location>
        <begin position="61"/>
        <end position="94"/>
    </location>
</feature>
<feature type="transmembrane region" description="Helical" evidence="1">
    <location>
        <begin position="114"/>
        <end position="134"/>
    </location>
</feature>
<feature type="transmembrane region" description="Helical" evidence="1">
    <location>
        <begin position="195"/>
        <end position="212"/>
    </location>
</feature>
<keyword evidence="1" id="KW-1133">Transmembrane helix</keyword>
<comment type="caution">
    <text evidence="2">The sequence shown here is derived from an EMBL/GenBank/DDBJ whole genome shotgun (WGS) entry which is preliminary data.</text>
</comment>
<gene>
    <name evidence="2" type="ORF">H0B56_07100</name>
</gene>
<dbReference type="AlphaFoldDB" id="A0A837ZXE5"/>
<proteinExistence type="predicted"/>
<name>A0A837ZXE5_9PSEU</name>
<organism evidence="2 3">
    <name type="scientific">Haloechinothrix aidingensis</name>
    <dbReference type="NCBI Taxonomy" id="2752311"/>
    <lineage>
        <taxon>Bacteria</taxon>
        <taxon>Bacillati</taxon>
        <taxon>Actinomycetota</taxon>
        <taxon>Actinomycetes</taxon>
        <taxon>Pseudonocardiales</taxon>
        <taxon>Pseudonocardiaceae</taxon>
        <taxon>Haloechinothrix</taxon>
    </lineage>
</organism>
<keyword evidence="1" id="KW-0812">Transmembrane</keyword>
<protein>
    <recommendedName>
        <fullName evidence="4">Cytochrome C biogenesis protein transmembrane region</fullName>
    </recommendedName>
</protein>
<evidence type="ECO:0000313" key="2">
    <source>
        <dbReference type="EMBL" id="MBA0125306.1"/>
    </source>
</evidence>
<dbReference type="EMBL" id="JACCKD010000002">
    <property type="protein sequence ID" value="MBA0125306.1"/>
    <property type="molecule type" value="Genomic_DNA"/>
</dbReference>
<evidence type="ECO:0000313" key="3">
    <source>
        <dbReference type="Proteomes" id="UP000582974"/>
    </source>
</evidence>
<keyword evidence="3" id="KW-1185">Reference proteome</keyword>
<feature type="transmembrane region" description="Helical" evidence="1">
    <location>
        <begin position="154"/>
        <end position="174"/>
    </location>
</feature>